<accession>F9UJR4</accession>
<dbReference type="STRING" id="1037410.MCSF7_00566"/>
<keyword evidence="1" id="KW-1133">Transmembrane helix</keyword>
<dbReference type="RefSeq" id="WP_006608531.1">
    <property type="nucleotide sequence ID" value="NZ_AFXA01000008.1"/>
</dbReference>
<evidence type="ECO:0000256" key="1">
    <source>
        <dbReference type="SAM" id="Phobius"/>
    </source>
</evidence>
<feature type="transmembrane region" description="Helical" evidence="1">
    <location>
        <begin position="21"/>
        <end position="40"/>
    </location>
</feature>
<keyword evidence="1" id="KW-0812">Transmembrane</keyword>
<dbReference type="eggNOG" id="ENOG5031YJZ">
    <property type="taxonomic scope" value="Bacteria"/>
</dbReference>
<evidence type="ECO:0000313" key="2">
    <source>
        <dbReference type="EMBL" id="EGV00445.1"/>
    </source>
</evidence>
<dbReference type="Proteomes" id="UP000004978">
    <property type="component" value="Unassembled WGS sequence"/>
</dbReference>
<name>F9UJR4_9BACT</name>
<gene>
    <name evidence="2" type="ORF">MCSF7_00566</name>
</gene>
<feature type="transmembrane region" description="Helical" evidence="1">
    <location>
        <begin position="237"/>
        <end position="259"/>
    </location>
</feature>
<feature type="transmembrane region" description="Helical" evidence="1">
    <location>
        <begin position="117"/>
        <end position="135"/>
    </location>
</feature>
<sequence length="309" mass="36470">MNLGFFNVAGNNVPWHGVSQILFYTLAVLGGISIILLWIFKRPIKQHYLKYHYVLGIFTKRTFWTLFGVISLIGMGVRSSVLVLSHFENLWESIPLHFCRLMLIFLAITVIFNKLHWIKYFGAFSIIGGIVAISSPDLNKNIGLDNFYYWDYILAHLYVLVLPAVIYVLADIKYTFKDTLVTFAVMLSLTTMMFFINWAIDSSNSVNLSWKSNYFYLGFDKYNSQSKLIPYILQWPFNYVTLTLSLTLYMTIYISIWCIQDKVYFAREKSGWVFKWRKSKMWKKYKKSIHEFWLLLLKKSLKEKNRTNV</sequence>
<organism evidence="2 3">
    <name type="scientific">Mycoplasmopsis columbina SF7</name>
    <dbReference type="NCBI Taxonomy" id="1037410"/>
    <lineage>
        <taxon>Bacteria</taxon>
        <taxon>Bacillati</taxon>
        <taxon>Mycoplasmatota</taxon>
        <taxon>Mycoplasmoidales</taxon>
        <taxon>Metamycoplasmataceae</taxon>
        <taxon>Mycoplasmopsis</taxon>
    </lineage>
</organism>
<evidence type="ECO:0000313" key="3">
    <source>
        <dbReference type="Proteomes" id="UP000004978"/>
    </source>
</evidence>
<protein>
    <submittedName>
        <fullName evidence="2">Uncharacterized protein</fullName>
    </submittedName>
</protein>
<proteinExistence type="predicted"/>
<dbReference type="EMBL" id="AFXA01000008">
    <property type="protein sequence ID" value="EGV00445.1"/>
    <property type="molecule type" value="Genomic_DNA"/>
</dbReference>
<feature type="transmembrane region" description="Helical" evidence="1">
    <location>
        <begin position="180"/>
        <end position="200"/>
    </location>
</feature>
<feature type="transmembrane region" description="Helical" evidence="1">
    <location>
        <begin position="61"/>
        <end position="82"/>
    </location>
</feature>
<dbReference type="Pfam" id="PF14808">
    <property type="entry name" value="TMEM164"/>
    <property type="match status" value="1"/>
</dbReference>
<comment type="caution">
    <text evidence="2">The sequence shown here is derived from an EMBL/GenBank/DDBJ whole genome shotgun (WGS) entry which is preliminary data.</text>
</comment>
<dbReference type="AlphaFoldDB" id="F9UJR4"/>
<feature type="transmembrane region" description="Helical" evidence="1">
    <location>
        <begin position="147"/>
        <end position="168"/>
    </location>
</feature>
<keyword evidence="1" id="KW-0472">Membrane</keyword>
<keyword evidence="3" id="KW-1185">Reference proteome</keyword>
<reference evidence="2 3" key="1">
    <citation type="journal article" date="2013" name="Genome Announc.">
        <title>Genome Sequence of Mycoplasma columbinum Strain SF7.</title>
        <authorList>
            <person name="Guo Z."/>
            <person name="Xu X."/>
            <person name="Zheng Q."/>
            <person name="Li T."/>
            <person name="Kuang S."/>
            <person name="Zhang Z."/>
            <person name="Chen Y."/>
            <person name="Lu X."/>
            <person name="Zhou R."/>
            <person name="Bi D."/>
            <person name="Jin H."/>
        </authorList>
    </citation>
    <scope>NUCLEOTIDE SEQUENCE [LARGE SCALE GENOMIC DNA]</scope>
    <source>
        <strain evidence="2 3">SF7</strain>
    </source>
</reference>
<feature type="transmembrane region" description="Helical" evidence="1">
    <location>
        <begin position="94"/>
        <end position="112"/>
    </location>
</feature>